<dbReference type="EMBL" id="CP017269">
    <property type="protein sequence ID" value="AOT70594.1"/>
    <property type="molecule type" value="Genomic_DNA"/>
</dbReference>
<gene>
    <name evidence="3" type="ORF">Gferi_14045</name>
</gene>
<keyword evidence="4" id="KW-1185">Reference proteome</keyword>
<dbReference type="PANTHER" id="PTHR43433:SF5">
    <property type="entry name" value="AB HYDROLASE-1 DOMAIN-CONTAINING PROTEIN"/>
    <property type="match status" value="1"/>
</dbReference>
<dbReference type="InterPro" id="IPR000073">
    <property type="entry name" value="AB_hydrolase_1"/>
</dbReference>
<evidence type="ECO:0000259" key="2">
    <source>
        <dbReference type="Pfam" id="PF00561"/>
    </source>
</evidence>
<protein>
    <recommendedName>
        <fullName evidence="2">AB hydrolase-1 domain-containing protein</fullName>
    </recommendedName>
</protein>
<dbReference type="InterPro" id="IPR029058">
    <property type="entry name" value="AB_hydrolase_fold"/>
</dbReference>
<organism evidence="3 4">
    <name type="scientific">Geosporobacter ferrireducens</name>
    <dbReference type="NCBI Taxonomy" id="1424294"/>
    <lineage>
        <taxon>Bacteria</taxon>
        <taxon>Bacillati</taxon>
        <taxon>Bacillota</taxon>
        <taxon>Clostridia</taxon>
        <taxon>Peptostreptococcales</taxon>
        <taxon>Thermotaleaceae</taxon>
        <taxon>Geosporobacter</taxon>
    </lineage>
</organism>
<dbReference type="InterPro" id="IPR050471">
    <property type="entry name" value="AB_hydrolase"/>
</dbReference>
<evidence type="ECO:0000313" key="3">
    <source>
        <dbReference type="EMBL" id="AOT70594.1"/>
    </source>
</evidence>
<keyword evidence="1" id="KW-1133">Transmembrane helix</keyword>
<dbReference type="AlphaFoldDB" id="A0A1D8GI70"/>
<dbReference type="Gene3D" id="3.40.50.1820">
    <property type="entry name" value="alpha/beta hydrolase"/>
    <property type="match status" value="1"/>
</dbReference>
<accession>A0A1D8GI70</accession>
<dbReference type="Pfam" id="PF00561">
    <property type="entry name" value="Abhydrolase_1"/>
    <property type="match status" value="1"/>
</dbReference>
<evidence type="ECO:0000313" key="4">
    <source>
        <dbReference type="Proteomes" id="UP000095743"/>
    </source>
</evidence>
<dbReference type="Proteomes" id="UP000095743">
    <property type="component" value="Chromosome"/>
</dbReference>
<feature type="domain" description="AB hydrolase-1" evidence="2">
    <location>
        <begin position="70"/>
        <end position="306"/>
    </location>
</feature>
<sequence>MSTINRITIKKIAVIIIFVLISTTVVFLGIQHKRFSKVKLDQIEKAKGKSIVVETEEGTIEYAISGKGDPVLMIHGAGGGYDQGLLLADRFLPKDSMVIAVSRFGYLDTPLPEEPTPDHQATLYRDLLDKLGINKVHVVAVSDGGPSGLKFTIKYPERVKSLTMMCAKSKTPPKLTTVQSIVFGTIFHNDFLFWMITEYIQSDLLNVLGVSKKVQEKMTEDEIQMAKEFFEMMNPISLRKKGIFNANIQFKELSPEDYPIWEIKAPTLVIHAEDDTLQPFYYAEYTHEKIPNSTLLSFKEGGHMFFSHHEEISEAIKHFFSNGF</sequence>
<keyword evidence="1" id="KW-0472">Membrane</keyword>
<reference evidence="3 4" key="1">
    <citation type="submission" date="2016-09" db="EMBL/GenBank/DDBJ databases">
        <title>Genomic analysis reveals versatility of anaerobic energy metabolism of Geosporobacter ferrireducens IRF9 of phylum Firmicutes.</title>
        <authorList>
            <person name="Kim S.-J."/>
        </authorList>
    </citation>
    <scope>NUCLEOTIDE SEQUENCE [LARGE SCALE GENOMIC DNA]</scope>
    <source>
        <strain evidence="3 4">IRF9</strain>
    </source>
</reference>
<dbReference type="SUPFAM" id="SSF53474">
    <property type="entry name" value="alpha/beta-Hydrolases"/>
    <property type="match status" value="1"/>
</dbReference>
<dbReference type="PRINTS" id="PR00111">
    <property type="entry name" value="ABHYDROLASE"/>
</dbReference>
<evidence type="ECO:0000256" key="1">
    <source>
        <dbReference type="SAM" id="Phobius"/>
    </source>
</evidence>
<dbReference type="KEGG" id="gfe:Gferi_14045"/>
<name>A0A1D8GI70_9FIRM</name>
<feature type="transmembrane region" description="Helical" evidence="1">
    <location>
        <begin position="12"/>
        <end position="30"/>
    </location>
</feature>
<dbReference type="STRING" id="1424294.Gferi_14045"/>
<keyword evidence="1" id="KW-0812">Transmembrane</keyword>
<dbReference type="PANTHER" id="PTHR43433">
    <property type="entry name" value="HYDROLASE, ALPHA/BETA FOLD FAMILY PROTEIN"/>
    <property type="match status" value="1"/>
</dbReference>
<dbReference type="RefSeq" id="WP_069977514.1">
    <property type="nucleotide sequence ID" value="NZ_CP017269.1"/>
</dbReference>
<proteinExistence type="predicted"/>